<reference evidence="1" key="1">
    <citation type="journal article" date="2015" name="Nature">
        <title>Complex archaea that bridge the gap between prokaryotes and eukaryotes.</title>
        <authorList>
            <person name="Spang A."/>
            <person name="Saw J.H."/>
            <person name="Jorgensen S.L."/>
            <person name="Zaremba-Niedzwiedzka K."/>
            <person name="Martijn J."/>
            <person name="Lind A.E."/>
            <person name="van Eijk R."/>
            <person name="Schleper C."/>
            <person name="Guy L."/>
            <person name="Ettema T.J."/>
        </authorList>
    </citation>
    <scope>NUCLEOTIDE SEQUENCE</scope>
</reference>
<name>A0A0F9RVG0_9ZZZZ</name>
<comment type="caution">
    <text evidence="1">The sequence shown here is derived from an EMBL/GenBank/DDBJ whole genome shotgun (WGS) entry which is preliminary data.</text>
</comment>
<dbReference type="EMBL" id="LAZR01000748">
    <property type="protein sequence ID" value="KKN58769.1"/>
    <property type="molecule type" value="Genomic_DNA"/>
</dbReference>
<protein>
    <submittedName>
        <fullName evidence="1">Uncharacterized protein</fullName>
    </submittedName>
</protein>
<gene>
    <name evidence="1" type="ORF">LCGC14_0548640</name>
</gene>
<proteinExistence type="predicted"/>
<organism evidence="1">
    <name type="scientific">marine sediment metagenome</name>
    <dbReference type="NCBI Taxonomy" id="412755"/>
    <lineage>
        <taxon>unclassified sequences</taxon>
        <taxon>metagenomes</taxon>
        <taxon>ecological metagenomes</taxon>
    </lineage>
</organism>
<accession>A0A0F9RVG0</accession>
<dbReference type="AlphaFoldDB" id="A0A0F9RVG0"/>
<sequence length="108" mass="12603">MDRKQTKKLCPVCLHYGRFPKNLCHYCGIDEGIMHIKLSEPIELKCGGKERMFPIDTFKISRMGVFGKIHTICIECKKQGEHCHKILCYNILIHNNKEKILKHTTFSN</sequence>
<evidence type="ECO:0000313" key="1">
    <source>
        <dbReference type="EMBL" id="KKN58769.1"/>
    </source>
</evidence>